<gene>
    <name evidence="1" type="ORF">G5C65_01145</name>
</gene>
<accession>A0A6G4WQS3</accession>
<dbReference type="AlphaFoldDB" id="A0A6G4WQS3"/>
<sequence>MSACHEFIDAEKDTYRVTDMCRWLHVSRDHFRVRGVAVAQVGSPPARG</sequence>
<dbReference type="Proteomes" id="UP000477722">
    <property type="component" value="Unassembled WGS sequence"/>
</dbReference>
<comment type="caution">
    <text evidence="1">The sequence shown here is derived from an EMBL/GenBank/DDBJ whole genome shotgun (WGS) entry which is preliminary data.</text>
</comment>
<evidence type="ECO:0000313" key="2">
    <source>
        <dbReference type="Proteomes" id="UP000477722"/>
    </source>
</evidence>
<reference evidence="1 2" key="1">
    <citation type="submission" date="2020-02" db="EMBL/GenBank/DDBJ databases">
        <title>Whole-genome analyses of novel actinobacteria.</title>
        <authorList>
            <person name="Sahin N."/>
            <person name="Tatar D."/>
        </authorList>
    </citation>
    <scope>NUCLEOTIDE SEQUENCE [LARGE SCALE GENOMIC DNA]</scope>
    <source>
        <strain evidence="1 2">SB3404</strain>
    </source>
</reference>
<dbReference type="EMBL" id="JAAKZZ010000005">
    <property type="protein sequence ID" value="NGO66990.1"/>
    <property type="molecule type" value="Genomic_DNA"/>
</dbReference>
<dbReference type="RefSeq" id="WP_165296656.1">
    <property type="nucleotide sequence ID" value="NZ_JAAKZZ010000005.1"/>
</dbReference>
<protein>
    <submittedName>
        <fullName evidence="1">Uncharacterized protein</fullName>
    </submittedName>
</protein>
<organism evidence="1 2">
    <name type="scientific">Streptomyces boncukensis</name>
    <dbReference type="NCBI Taxonomy" id="2711219"/>
    <lineage>
        <taxon>Bacteria</taxon>
        <taxon>Bacillati</taxon>
        <taxon>Actinomycetota</taxon>
        <taxon>Actinomycetes</taxon>
        <taxon>Kitasatosporales</taxon>
        <taxon>Streptomycetaceae</taxon>
        <taxon>Streptomyces</taxon>
    </lineage>
</organism>
<keyword evidence="2" id="KW-1185">Reference proteome</keyword>
<proteinExistence type="predicted"/>
<name>A0A6G4WQS3_9ACTN</name>
<evidence type="ECO:0000313" key="1">
    <source>
        <dbReference type="EMBL" id="NGO66990.1"/>
    </source>
</evidence>